<dbReference type="InterPro" id="IPR002716">
    <property type="entry name" value="PIN_dom"/>
</dbReference>
<dbReference type="EMBL" id="LHXY01000017">
    <property type="protein sequence ID" value="KXB01992.1"/>
    <property type="molecule type" value="Genomic_DNA"/>
</dbReference>
<name>A0A133V6D5_9EURY</name>
<gene>
    <name evidence="2" type="ORF">AKJ44_01640</name>
</gene>
<evidence type="ECO:0000259" key="1">
    <source>
        <dbReference type="Pfam" id="PF01850"/>
    </source>
</evidence>
<dbReference type="InterPro" id="IPR029060">
    <property type="entry name" value="PIN-like_dom_sf"/>
</dbReference>
<organism evidence="2 3">
    <name type="scientific">candidate division MSBL1 archaeon SCGC-AAA261F17</name>
    <dbReference type="NCBI Taxonomy" id="1698274"/>
    <lineage>
        <taxon>Archaea</taxon>
        <taxon>Methanobacteriati</taxon>
        <taxon>Methanobacteriota</taxon>
        <taxon>candidate division MSBL1</taxon>
    </lineage>
</organism>
<dbReference type="PANTHER" id="PTHR42188">
    <property type="entry name" value="23S RRNA-SPECIFIC ENDONUCLEASE VAPC20"/>
    <property type="match status" value="1"/>
</dbReference>
<dbReference type="Proteomes" id="UP000070035">
    <property type="component" value="Unassembled WGS sequence"/>
</dbReference>
<dbReference type="Gene3D" id="3.40.50.1010">
    <property type="entry name" value="5'-nuclease"/>
    <property type="match status" value="1"/>
</dbReference>
<sequence length="138" mass="15380">MYCVDSGVWIGAFNPKDAHHERAKPIIKAVTDGEPGGIIITDHIFGEVATYTRRKIGIEKSVKAARAMLDTDHVEIIVINDDLFSASYHIFERYPQLSFADAASIVVMRNQDVTEIFSFDSGFDGVREVNRLNALPKP</sequence>
<dbReference type="InterPro" id="IPR039018">
    <property type="entry name" value="VapC20-like"/>
</dbReference>
<keyword evidence="3" id="KW-1185">Reference proteome</keyword>
<dbReference type="SUPFAM" id="SSF88723">
    <property type="entry name" value="PIN domain-like"/>
    <property type="match status" value="1"/>
</dbReference>
<dbReference type="GO" id="GO:0004521">
    <property type="term" value="F:RNA endonuclease activity"/>
    <property type="evidence" value="ECO:0007669"/>
    <property type="project" value="InterPro"/>
</dbReference>
<comment type="caution">
    <text evidence="2">The sequence shown here is derived from an EMBL/GenBank/DDBJ whole genome shotgun (WGS) entry which is preliminary data.</text>
</comment>
<feature type="domain" description="PIN" evidence="1">
    <location>
        <begin position="2"/>
        <end position="127"/>
    </location>
</feature>
<dbReference type="GO" id="GO:0016075">
    <property type="term" value="P:rRNA catabolic process"/>
    <property type="evidence" value="ECO:0007669"/>
    <property type="project" value="TreeGrafter"/>
</dbReference>
<evidence type="ECO:0000313" key="3">
    <source>
        <dbReference type="Proteomes" id="UP000070035"/>
    </source>
</evidence>
<protein>
    <recommendedName>
        <fullName evidence="1">PIN domain-containing protein</fullName>
    </recommendedName>
</protein>
<evidence type="ECO:0000313" key="2">
    <source>
        <dbReference type="EMBL" id="KXB01992.1"/>
    </source>
</evidence>
<dbReference type="AlphaFoldDB" id="A0A133V6D5"/>
<reference evidence="2 3" key="1">
    <citation type="journal article" date="2016" name="Sci. Rep.">
        <title>Metabolic traits of an uncultured archaeal lineage -MSBL1- from brine pools of the Red Sea.</title>
        <authorList>
            <person name="Mwirichia R."/>
            <person name="Alam I."/>
            <person name="Rashid M."/>
            <person name="Vinu M."/>
            <person name="Ba-Alawi W."/>
            <person name="Anthony Kamau A."/>
            <person name="Kamanda Ngugi D."/>
            <person name="Goker M."/>
            <person name="Klenk H.P."/>
            <person name="Bajic V."/>
            <person name="Stingl U."/>
        </authorList>
    </citation>
    <scope>NUCLEOTIDE SEQUENCE [LARGE SCALE GENOMIC DNA]</scope>
    <source>
        <strain evidence="2">SCGC-AAA261F17</strain>
    </source>
</reference>
<proteinExistence type="predicted"/>
<dbReference type="PANTHER" id="PTHR42188:SF1">
    <property type="entry name" value="23S RRNA-SPECIFIC ENDONUCLEASE VAPC20"/>
    <property type="match status" value="1"/>
</dbReference>
<dbReference type="Pfam" id="PF01850">
    <property type="entry name" value="PIN"/>
    <property type="match status" value="1"/>
</dbReference>
<accession>A0A133V6D5</accession>